<dbReference type="STRING" id="1798383.A3D78_02650"/>
<dbReference type="InterPro" id="IPR000326">
    <property type="entry name" value="PAP2/HPO"/>
</dbReference>
<feature type="transmembrane region" description="Helical" evidence="1">
    <location>
        <begin position="188"/>
        <end position="209"/>
    </location>
</feature>
<proteinExistence type="predicted"/>
<reference evidence="3 4" key="1">
    <citation type="journal article" date="2016" name="Nat. Commun.">
        <title>Thousands of microbial genomes shed light on interconnected biogeochemical processes in an aquifer system.</title>
        <authorList>
            <person name="Anantharaman K."/>
            <person name="Brown C.T."/>
            <person name="Hug L.A."/>
            <person name="Sharon I."/>
            <person name="Castelle C.J."/>
            <person name="Probst A.J."/>
            <person name="Thomas B.C."/>
            <person name="Singh A."/>
            <person name="Wilkins M.J."/>
            <person name="Karaoz U."/>
            <person name="Brodie E.L."/>
            <person name="Williams K.H."/>
            <person name="Hubbard S.S."/>
            <person name="Banfield J.F."/>
        </authorList>
    </citation>
    <scope>NUCLEOTIDE SEQUENCE [LARGE SCALE GENOMIC DNA]</scope>
</reference>
<dbReference type="EMBL" id="MFJM01000004">
    <property type="protein sequence ID" value="OGG19264.1"/>
    <property type="molecule type" value="Genomic_DNA"/>
</dbReference>
<dbReference type="Pfam" id="PF01569">
    <property type="entry name" value="PAP2"/>
    <property type="match status" value="1"/>
</dbReference>
<feature type="transmembrane region" description="Helical" evidence="1">
    <location>
        <begin position="87"/>
        <end position="108"/>
    </location>
</feature>
<dbReference type="PANTHER" id="PTHR14969">
    <property type="entry name" value="SPHINGOSINE-1-PHOSPHATE PHOSPHOHYDROLASE"/>
    <property type="match status" value="1"/>
</dbReference>
<evidence type="ECO:0000313" key="4">
    <source>
        <dbReference type="Proteomes" id="UP000176253"/>
    </source>
</evidence>
<keyword evidence="1" id="KW-0472">Membrane</keyword>
<gene>
    <name evidence="3" type="ORF">A3D78_02650</name>
</gene>
<evidence type="ECO:0000313" key="3">
    <source>
        <dbReference type="EMBL" id="OGG19264.1"/>
    </source>
</evidence>
<keyword evidence="1" id="KW-0812">Transmembrane</keyword>
<dbReference type="SMART" id="SM00014">
    <property type="entry name" value="acidPPc"/>
    <property type="match status" value="1"/>
</dbReference>
<dbReference type="AlphaFoldDB" id="A0A1F6A428"/>
<feature type="transmembrane region" description="Helical" evidence="1">
    <location>
        <begin position="57"/>
        <end position="80"/>
    </location>
</feature>
<dbReference type="PANTHER" id="PTHR14969:SF13">
    <property type="entry name" value="AT30094P"/>
    <property type="match status" value="1"/>
</dbReference>
<protein>
    <recommendedName>
        <fullName evidence="2">Phosphatidic acid phosphatase type 2/haloperoxidase domain-containing protein</fullName>
    </recommendedName>
</protein>
<feature type="transmembrane region" description="Helical" evidence="1">
    <location>
        <begin position="9"/>
        <end position="29"/>
    </location>
</feature>
<sequence>MTISKQKKFIYLSASIFLFLAFVLFALSVRNDIFRNFDYQTMVASQKYTTALADYPFSFLSILASSEMTFLIVSFIFIYLLYRKRHLFLGIFLYILIYPLELLGKLLIYHPKPPLFLFKYVLDFHLPSSYIVQTNYSFPSGHMARTAFLAVVLLAIINVKKSAVFKITAVLILTYFMFHSRIYLGEHWFSDVAGGLLLGSAAGFLSLVFW</sequence>
<dbReference type="Gene3D" id="1.20.144.10">
    <property type="entry name" value="Phosphatidic acid phosphatase type 2/haloperoxidase"/>
    <property type="match status" value="1"/>
</dbReference>
<evidence type="ECO:0000256" key="1">
    <source>
        <dbReference type="SAM" id="Phobius"/>
    </source>
</evidence>
<evidence type="ECO:0000259" key="2">
    <source>
        <dbReference type="SMART" id="SM00014"/>
    </source>
</evidence>
<dbReference type="InterPro" id="IPR036938">
    <property type="entry name" value="PAP2/HPO_sf"/>
</dbReference>
<organism evidence="3 4">
    <name type="scientific">Candidatus Gottesmanbacteria bacterium RIFCSPHIGHO2_02_FULL_39_14</name>
    <dbReference type="NCBI Taxonomy" id="1798383"/>
    <lineage>
        <taxon>Bacteria</taxon>
        <taxon>Candidatus Gottesmaniibacteriota</taxon>
    </lineage>
</organism>
<keyword evidence="1" id="KW-1133">Transmembrane helix</keyword>
<feature type="transmembrane region" description="Helical" evidence="1">
    <location>
        <begin position="163"/>
        <end position="182"/>
    </location>
</feature>
<feature type="domain" description="Phosphatidic acid phosphatase type 2/haloperoxidase" evidence="2">
    <location>
        <begin position="89"/>
        <end position="207"/>
    </location>
</feature>
<feature type="transmembrane region" description="Helical" evidence="1">
    <location>
        <begin position="136"/>
        <end position="156"/>
    </location>
</feature>
<comment type="caution">
    <text evidence="3">The sequence shown here is derived from an EMBL/GenBank/DDBJ whole genome shotgun (WGS) entry which is preliminary data.</text>
</comment>
<accession>A0A1F6A428</accession>
<name>A0A1F6A428_9BACT</name>
<dbReference type="Proteomes" id="UP000176253">
    <property type="component" value="Unassembled WGS sequence"/>
</dbReference>
<dbReference type="SUPFAM" id="SSF48317">
    <property type="entry name" value="Acid phosphatase/Vanadium-dependent haloperoxidase"/>
    <property type="match status" value="1"/>
</dbReference>